<feature type="transmembrane region" description="Helical" evidence="6">
    <location>
        <begin position="392"/>
        <end position="413"/>
    </location>
</feature>
<feature type="transmembrane region" description="Helical" evidence="6">
    <location>
        <begin position="330"/>
        <end position="346"/>
    </location>
</feature>
<feature type="transmembrane region" description="Helical" evidence="6">
    <location>
        <begin position="27"/>
        <end position="50"/>
    </location>
</feature>
<dbReference type="InterPro" id="IPR020846">
    <property type="entry name" value="MFS_dom"/>
</dbReference>
<dbReference type="SUPFAM" id="SSF103473">
    <property type="entry name" value="MFS general substrate transporter"/>
    <property type="match status" value="1"/>
</dbReference>
<dbReference type="EMBL" id="BAAAMR010000001">
    <property type="protein sequence ID" value="GAA2118432.1"/>
    <property type="molecule type" value="Genomic_DNA"/>
</dbReference>
<feature type="transmembrane region" description="Helical" evidence="6">
    <location>
        <begin position="307"/>
        <end position="324"/>
    </location>
</feature>
<feature type="transmembrane region" description="Helical" evidence="6">
    <location>
        <begin position="236"/>
        <end position="255"/>
    </location>
</feature>
<feature type="transmembrane region" description="Helical" evidence="6">
    <location>
        <begin position="275"/>
        <end position="295"/>
    </location>
</feature>
<feature type="region of interest" description="Disordered" evidence="5">
    <location>
        <begin position="1"/>
        <end position="20"/>
    </location>
</feature>
<dbReference type="InterPro" id="IPR005829">
    <property type="entry name" value="Sugar_transporter_CS"/>
</dbReference>
<evidence type="ECO:0000256" key="1">
    <source>
        <dbReference type="ARBA" id="ARBA00004651"/>
    </source>
</evidence>
<evidence type="ECO:0000256" key="2">
    <source>
        <dbReference type="ARBA" id="ARBA00022692"/>
    </source>
</evidence>
<feature type="transmembrane region" description="Helical" evidence="6">
    <location>
        <begin position="128"/>
        <end position="146"/>
    </location>
</feature>
<evidence type="ECO:0000313" key="9">
    <source>
        <dbReference type="Proteomes" id="UP001501020"/>
    </source>
</evidence>
<keyword evidence="4 6" id="KW-0472">Membrane</keyword>
<dbReference type="InterPro" id="IPR036259">
    <property type="entry name" value="MFS_trans_sf"/>
</dbReference>
<proteinExistence type="predicted"/>
<keyword evidence="2 6" id="KW-0812">Transmembrane</keyword>
<comment type="caution">
    <text evidence="8">The sequence shown here is derived from an EMBL/GenBank/DDBJ whole genome shotgun (WGS) entry which is preliminary data.</text>
</comment>
<feature type="transmembrane region" description="Helical" evidence="6">
    <location>
        <begin position="62"/>
        <end position="87"/>
    </location>
</feature>
<dbReference type="InterPro" id="IPR011701">
    <property type="entry name" value="MFS"/>
</dbReference>
<dbReference type="PROSITE" id="PS00216">
    <property type="entry name" value="SUGAR_TRANSPORT_1"/>
    <property type="match status" value="1"/>
</dbReference>
<dbReference type="Gene3D" id="1.20.1250.20">
    <property type="entry name" value="MFS general substrate transporter like domains"/>
    <property type="match status" value="2"/>
</dbReference>
<evidence type="ECO:0000313" key="8">
    <source>
        <dbReference type="EMBL" id="GAA2118432.1"/>
    </source>
</evidence>
<dbReference type="RefSeq" id="WP_344260164.1">
    <property type="nucleotide sequence ID" value="NZ_BAAAMR010000001.1"/>
</dbReference>
<evidence type="ECO:0000259" key="7">
    <source>
        <dbReference type="PROSITE" id="PS50850"/>
    </source>
</evidence>
<dbReference type="PROSITE" id="PS50850">
    <property type="entry name" value="MFS"/>
    <property type="match status" value="1"/>
</dbReference>
<reference evidence="8 9" key="1">
    <citation type="journal article" date="2019" name="Int. J. Syst. Evol. Microbiol.">
        <title>The Global Catalogue of Microorganisms (GCM) 10K type strain sequencing project: providing services to taxonomists for standard genome sequencing and annotation.</title>
        <authorList>
            <consortium name="The Broad Institute Genomics Platform"/>
            <consortium name="The Broad Institute Genome Sequencing Center for Infectious Disease"/>
            <person name="Wu L."/>
            <person name="Ma J."/>
        </authorList>
    </citation>
    <scope>NUCLEOTIDE SEQUENCE [LARGE SCALE GENOMIC DNA]</scope>
    <source>
        <strain evidence="8 9">JCM 13850</strain>
    </source>
</reference>
<feature type="transmembrane region" description="Helical" evidence="6">
    <location>
        <begin position="367"/>
        <end position="386"/>
    </location>
</feature>
<evidence type="ECO:0000256" key="5">
    <source>
        <dbReference type="SAM" id="MobiDB-lite"/>
    </source>
</evidence>
<dbReference type="PANTHER" id="PTHR23528:SF1">
    <property type="entry name" value="MAJOR FACILITATOR SUPERFAMILY (MFS) PROFILE DOMAIN-CONTAINING PROTEIN"/>
    <property type="match status" value="1"/>
</dbReference>
<dbReference type="Proteomes" id="UP001501020">
    <property type="component" value="Unassembled WGS sequence"/>
</dbReference>
<feature type="transmembrane region" description="Helical" evidence="6">
    <location>
        <begin position="187"/>
        <end position="206"/>
    </location>
</feature>
<keyword evidence="3 6" id="KW-1133">Transmembrane helix</keyword>
<name>A0ABN2XYX2_9ACTN</name>
<dbReference type="PANTHER" id="PTHR23528">
    <property type="match status" value="1"/>
</dbReference>
<organism evidence="8 9">
    <name type="scientific">Actinomadura napierensis</name>
    <dbReference type="NCBI Taxonomy" id="267854"/>
    <lineage>
        <taxon>Bacteria</taxon>
        <taxon>Bacillati</taxon>
        <taxon>Actinomycetota</taxon>
        <taxon>Actinomycetes</taxon>
        <taxon>Streptosporangiales</taxon>
        <taxon>Thermomonosporaceae</taxon>
        <taxon>Actinomadura</taxon>
    </lineage>
</organism>
<dbReference type="Pfam" id="PF07690">
    <property type="entry name" value="MFS_1"/>
    <property type="match status" value="1"/>
</dbReference>
<evidence type="ECO:0000256" key="4">
    <source>
        <dbReference type="ARBA" id="ARBA00023136"/>
    </source>
</evidence>
<feature type="transmembrane region" description="Helical" evidence="6">
    <location>
        <begin position="158"/>
        <end position="181"/>
    </location>
</feature>
<evidence type="ECO:0000256" key="3">
    <source>
        <dbReference type="ARBA" id="ARBA00022989"/>
    </source>
</evidence>
<evidence type="ECO:0000256" key="6">
    <source>
        <dbReference type="SAM" id="Phobius"/>
    </source>
</evidence>
<comment type="subcellular location">
    <subcellularLocation>
        <location evidence="1">Cell membrane</location>
        <topology evidence="1">Multi-pass membrane protein</topology>
    </subcellularLocation>
</comment>
<feature type="transmembrane region" description="Helical" evidence="6">
    <location>
        <begin position="99"/>
        <end position="122"/>
    </location>
</feature>
<keyword evidence="9" id="KW-1185">Reference proteome</keyword>
<feature type="domain" description="Major facilitator superfamily (MFS) profile" evidence="7">
    <location>
        <begin position="194"/>
        <end position="419"/>
    </location>
</feature>
<gene>
    <name evidence="8" type="ORF">GCM10009727_01470</name>
</gene>
<sequence>MGGRHDVAEAGPADAGSRQRAGRLGRLGPLLLVANAAWALPSAASGTLLQALLEDQRPGSKVVAYAVATAVGAVAGACSTVVAGLLSDRTRSRFGRRNPWILGGAAVSAAGLALTGLAPVFALQLLFFAVYQAGLNAMLSALYALLPDRVARPSLGRASALGGLGYLVGTGLGGGAASGFIDVPAAGLAALPWTMPAAALLLFVLARDVSTAGEPRDRLRFGALLRSLAPPDDRDFRWAFASRFTVILALFQLVFYQLYVFTDLLGLSRDRAGELIALGTALLGAAAMAASVAAGVLSDRIGRRKPLVFAASALIALGAVPALAGPSTGTILAFYVVGGLGYGMYLSVDQALMVEVLPGAGSEAKELGFLGIANTAPIVLGPFVAAGTVTVLGYRALFAVTVVLALAGGLGVFRIRRVR</sequence>
<protein>
    <submittedName>
        <fullName evidence="8">MFS transporter</fullName>
    </submittedName>
</protein>
<accession>A0ABN2XYX2</accession>